<keyword evidence="12" id="KW-0170">Cobalt</keyword>
<evidence type="ECO:0000256" key="2">
    <source>
        <dbReference type="ARBA" id="ARBA00001936"/>
    </source>
</evidence>
<evidence type="ECO:0000256" key="4">
    <source>
        <dbReference type="ARBA" id="ARBA00001946"/>
    </source>
</evidence>
<evidence type="ECO:0000256" key="10">
    <source>
        <dbReference type="ARBA" id="ARBA00022801"/>
    </source>
</evidence>
<dbReference type="GO" id="GO:0002953">
    <property type="term" value="F:5'-deoxynucleotidase activity"/>
    <property type="evidence" value="ECO:0007669"/>
    <property type="project" value="UniProtKB-EC"/>
</dbReference>
<comment type="subunit">
    <text evidence="7">Homodimer.</text>
</comment>
<accession>A0A1E4SYG6</accession>
<name>A0A1E4SYG6_9ASCO</name>
<organism evidence="14 15">
    <name type="scientific">[Candida] arabinofermentans NRRL YB-2248</name>
    <dbReference type="NCBI Taxonomy" id="983967"/>
    <lineage>
        <taxon>Eukaryota</taxon>
        <taxon>Fungi</taxon>
        <taxon>Dikarya</taxon>
        <taxon>Ascomycota</taxon>
        <taxon>Saccharomycotina</taxon>
        <taxon>Pichiomycetes</taxon>
        <taxon>Pichiales</taxon>
        <taxon>Pichiaceae</taxon>
        <taxon>Ogataea</taxon>
        <taxon>Ogataea/Candida clade</taxon>
    </lineage>
</organism>
<dbReference type="EMBL" id="KV453856">
    <property type="protein sequence ID" value="ODV84502.1"/>
    <property type="molecule type" value="Genomic_DNA"/>
</dbReference>
<comment type="cofactor">
    <cofactor evidence="2">
        <name>Mn(2+)</name>
        <dbReference type="ChEBI" id="CHEBI:29035"/>
    </cofactor>
</comment>
<gene>
    <name evidence="14" type="ORF">CANARDRAFT_29048</name>
</gene>
<evidence type="ECO:0000256" key="5">
    <source>
        <dbReference type="ARBA" id="ARBA00004074"/>
    </source>
</evidence>
<feature type="domain" description="HD" evidence="13">
    <location>
        <begin position="64"/>
        <end position="174"/>
    </location>
</feature>
<dbReference type="InterPro" id="IPR006674">
    <property type="entry name" value="HD_domain"/>
</dbReference>
<evidence type="ECO:0000256" key="9">
    <source>
        <dbReference type="ARBA" id="ARBA00022723"/>
    </source>
</evidence>
<dbReference type="OrthoDB" id="10254258at2759"/>
<dbReference type="PANTHER" id="PTHR11845">
    <property type="entry name" value="5'-DEOXYNUCLEOTIDASE HDDC2"/>
    <property type="match status" value="1"/>
</dbReference>
<comment type="similarity">
    <text evidence="6">Belongs to the HDDC2 family.</text>
</comment>
<dbReference type="Gene3D" id="1.10.3210.10">
    <property type="entry name" value="Hypothetical protein af1432"/>
    <property type="match status" value="1"/>
</dbReference>
<keyword evidence="11" id="KW-0460">Magnesium</keyword>
<dbReference type="FunFam" id="1.10.3210.10:FF:000011">
    <property type="entry name" value="HD domain-containing protein 2"/>
    <property type="match status" value="1"/>
</dbReference>
<comment type="cofactor">
    <cofactor evidence="4">
        <name>Mg(2+)</name>
        <dbReference type="ChEBI" id="CHEBI:18420"/>
    </cofactor>
</comment>
<evidence type="ECO:0000256" key="12">
    <source>
        <dbReference type="ARBA" id="ARBA00023285"/>
    </source>
</evidence>
<evidence type="ECO:0000256" key="8">
    <source>
        <dbReference type="ARBA" id="ARBA00012964"/>
    </source>
</evidence>
<dbReference type="Pfam" id="PF13023">
    <property type="entry name" value="HD_3"/>
    <property type="match status" value="1"/>
</dbReference>
<evidence type="ECO:0000313" key="14">
    <source>
        <dbReference type="EMBL" id="ODV84502.1"/>
    </source>
</evidence>
<dbReference type="SUPFAM" id="SSF109604">
    <property type="entry name" value="HD-domain/PDEase-like"/>
    <property type="match status" value="1"/>
</dbReference>
<dbReference type="GO" id="GO:0009159">
    <property type="term" value="P:deoxyribonucleoside monophosphate catabolic process"/>
    <property type="evidence" value="ECO:0007669"/>
    <property type="project" value="UniProtKB-ARBA"/>
</dbReference>
<evidence type="ECO:0000313" key="15">
    <source>
        <dbReference type="Proteomes" id="UP000094801"/>
    </source>
</evidence>
<sequence length="221" mass="26506">MTNTNTKQWDPKDHVPKYITEQLTNGGGKNSYNYINSFYQIVQLLKTQKRTGWLEHNITNPESISDHMYRMSIIAMSLNTKNFQQSFDLSKCIKISLIHDIAECLVGDIVPHDTQIDKIEKHKREYNTILYLSKIIKPYNAEFSNEIIELWLDYEEQRNFESIIIKDIDKYELLIQTFEYEMSNDVKLDEFYQCERLIKNQELKNMANDLLKKRNQYWENR</sequence>
<evidence type="ECO:0000256" key="1">
    <source>
        <dbReference type="ARBA" id="ARBA00001638"/>
    </source>
</evidence>
<keyword evidence="9" id="KW-0479">Metal-binding</keyword>
<evidence type="ECO:0000256" key="6">
    <source>
        <dbReference type="ARBA" id="ARBA00009999"/>
    </source>
</evidence>
<dbReference type="InterPro" id="IPR039356">
    <property type="entry name" value="YfbR/HDDC2"/>
</dbReference>
<evidence type="ECO:0000259" key="13">
    <source>
        <dbReference type="PROSITE" id="PS51831"/>
    </source>
</evidence>
<dbReference type="InterPro" id="IPR003607">
    <property type="entry name" value="HD/PDEase_dom"/>
</dbReference>
<dbReference type="AlphaFoldDB" id="A0A1E4SYG6"/>
<protein>
    <recommendedName>
        <fullName evidence="8">5'-deoxynucleotidase</fullName>
        <ecNumber evidence="8">3.1.3.89</ecNumber>
    </recommendedName>
</protein>
<comment type="cofactor">
    <cofactor evidence="3">
        <name>Co(2+)</name>
        <dbReference type="ChEBI" id="CHEBI:48828"/>
    </cofactor>
</comment>
<reference evidence="15" key="1">
    <citation type="submission" date="2016-04" db="EMBL/GenBank/DDBJ databases">
        <title>Comparative genomics of biotechnologically important yeasts.</title>
        <authorList>
            <consortium name="DOE Joint Genome Institute"/>
            <person name="Riley R."/>
            <person name="Haridas S."/>
            <person name="Wolfe K.H."/>
            <person name="Lopes M.R."/>
            <person name="Hittinger C.T."/>
            <person name="Goker M."/>
            <person name="Salamov A."/>
            <person name="Wisecaver J."/>
            <person name="Long T.M."/>
            <person name="Aerts A.L."/>
            <person name="Barry K."/>
            <person name="Choi C."/>
            <person name="Clum A."/>
            <person name="Coughlan A.Y."/>
            <person name="Deshpande S."/>
            <person name="Douglass A.P."/>
            <person name="Hanson S.J."/>
            <person name="Klenk H.-P."/>
            <person name="Labutti K."/>
            <person name="Lapidus A."/>
            <person name="Lindquist E."/>
            <person name="Lipzen A."/>
            <person name="Meier-Kolthoff J.P."/>
            <person name="Ohm R.A."/>
            <person name="Otillar R.P."/>
            <person name="Pangilinan J."/>
            <person name="Peng Y."/>
            <person name="Rokas A."/>
            <person name="Rosa C.A."/>
            <person name="Scheuner C."/>
            <person name="Sibirny A.A."/>
            <person name="Slot J.C."/>
            <person name="Stielow J.B."/>
            <person name="Sun H."/>
            <person name="Kurtzman C.P."/>
            <person name="Blackwell M."/>
            <person name="Grigoriev I.V."/>
            <person name="Jeffries T.W."/>
        </authorList>
    </citation>
    <scope>NUCLEOTIDE SEQUENCE [LARGE SCALE GENOMIC DNA]</scope>
    <source>
        <strain evidence="15">NRRL YB-2248</strain>
    </source>
</reference>
<proteinExistence type="inferred from homology"/>
<evidence type="ECO:0000256" key="11">
    <source>
        <dbReference type="ARBA" id="ARBA00022842"/>
    </source>
</evidence>
<dbReference type="SMART" id="SM00471">
    <property type="entry name" value="HDc"/>
    <property type="match status" value="1"/>
</dbReference>
<keyword evidence="10" id="KW-0378">Hydrolase</keyword>
<comment type="function">
    <text evidence="5">Catalyzes the dephosphorylation of the nucleoside 5'-monophosphates deoxyadenosine monophosphate (dAMP), deoxycytidine monophosphate (dCMP), deoxyguanosine monophosphate (dGMP) and deoxythymidine monophosphate (dTMP).</text>
</comment>
<keyword evidence="15" id="KW-1185">Reference proteome</keyword>
<dbReference type="Proteomes" id="UP000094801">
    <property type="component" value="Unassembled WGS sequence"/>
</dbReference>
<evidence type="ECO:0000256" key="7">
    <source>
        <dbReference type="ARBA" id="ARBA00011738"/>
    </source>
</evidence>
<comment type="catalytic activity">
    <reaction evidence="1">
        <text>a 2'-deoxyribonucleoside 5'-phosphate + H2O = a 2'-deoxyribonucleoside + phosphate</text>
        <dbReference type="Rhea" id="RHEA:36167"/>
        <dbReference type="ChEBI" id="CHEBI:15377"/>
        <dbReference type="ChEBI" id="CHEBI:18274"/>
        <dbReference type="ChEBI" id="CHEBI:43474"/>
        <dbReference type="ChEBI" id="CHEBI:65317"/>
        <dbReference type="EC" id="3.1.3.89"/>
    </reaction>
</comment>
<dbReference type="GO" id="GO:0005737">
    <property type="term" value="C:cytoplasm"/>
    <property type="evidence" value="ECO:0007669"/>
    <property type="project" value="TreeGrafter"/>
</dbReference>
<dbReference type="PANTHER" id="PTHR11845:SF13">
    <property type="entry name" value="5'-DEOXYNUCLEOTIDASE HDDC2"/>
    <property type="match status" value="1"/>
</dbReference>
<evidence type="ECO:0000256" key="3">
    <source>
        <dbReference type="ARBA" id="ARBA00001941"/>
    </source>
</evidence>
<dbReference type="GO" id="GO:0046872">
    <property type="term" value="F:metal ion binding"/>
    <property type="evidence" value="ECO:0007669"/>
    <property type="project" value="UniProtKB-KW"/>
</dbReference>
<dbReference type="EC" id="3.1.3.89" evidence="8"/>
<dbReference type="STRING" id="983967.A0A1E4SYG6"/>
<dbReference type="PROSITE" id="PS51831">
    <property type="entry name" value="HD"/>
    <property type="match status" value="1"/>
</dbReference>